<dbReference type="EMBL" id="CP001576">
    <property type="protein sequence ID" value="ACO70076.1"/>
    <property type="molecule type" value="Genomic_DNA"/>
</dbReference>
<feature type="non-terminal residue" evidence="2">
    <location>
        <position position="1"/>
    </location>
</feature>
<organism evidence="2 3">
    <name type="scientific">Micromonas commoda (strain RCC299 / NOUM17 / CCMP2709)</name>
    <name type="common">Picoplanktonic green alga</name>
    <dbReference type="NCBI Taxonomy" id="296587"/>
    <lineage>
        <taxon>Eukaryota</taxon>
        <taxon>Viridiplantae</taxon>
        <taxon>Chlorophyta</taxon>
        <taxon>Mamiellophyceae</taxon>
        <taxon>Mamiellales</taxon>
        <taxon>Mamiellaceae</taxon>
        <taxon>Micromonas</taxon>
    </lineage>
</organism>
<dbReference type="Proteomes" id="UP000002009">
    <property type="component" value="Chromosome 10"/>
</dbReference>
<keyword evidence="1" id="KW-1133">Transmembrane helix</keyword>
<dbReference type="eggNOG" id="ENOG502SFFE">
    <property type="taxonomic scope" value="Eukaryota"/>
</dbReference>
<dbReference type="KEGG" id="mis:MICPUN_85372"/>
<name>C1FHC1_MICCC</name>
<evidence type="ECO:0000313" key="3">
    <source>
        <dbReference type="Proteomes" id="UP000002009"/>
    </source>
</evidence>
<evidence type="ECO:0000256" key="1">
    <source>
        <dbReference type="SAM" id="Phobius"/>
    </source>
</evidence>
<dbReference type="OMA" id="DHELWTT"/>
<keyword evidence="1" id="KW-0472">Membrane</keyword>
<dbReference type="InParanoid" id="C1FHC1"/>
<accession>C1FHC1</accession>
<feature type="transmembrane region" description="Helical" evidence="1">
    <location>
        <begin position="17"/>
        <end position="34"/>
    </location>
</feature>
<evidence type="ECO:0000313" key="2">
    <source>
        <dbReference type="EMBL" id="ACO70076.1"/>
    </source>
</evidence>
<keyword evidence="1" id="KW-0812">Transmembrane</keyword>
<gene>
    <name evidence="2" type="ORF">MICPUN_85372</name>
</gene>
<dbReference type="RefSeq" id="XP_002508818.1">
    <property type="nucleotide sequence ID" value="XM_002508772.1"/>
</dbReference>
<sequence>LLASFAGIAASEASKRLAHSVSFGVTLAVLTNIAQMVHWKSKTRGGTRWNKRGPFLLTLASVPLVMLDLTRHVLQDGGAWIEGSRMYRPGCGHADVRCLSGIGATCLLATYVGFACLISGVLWSADVTRKLRDGWRRAARRDID</sequence>
<dbReference type="OrthoDB" id="567163at2759"/>
<protein>
    <submittedName>
        <fullName evidence="2">Uncharacterized protein</fullName>
    </submittedName>
</protein>
<reference evidence="2 3" key="1">
    <citation type="journal article" date="2009" name="Science">
        <title>Green evolution and dynamic adaptations revealed by genomes of the marine picoeukaryotes Micromonas.</title>
        <authorList>
            <person name="Worden A.Z."/>
            <person name="Lee J.H."/>
            <person name="Mock T."/>
            <person name="Rouze P."/>
            <person name="Simmons M.P."/>
            <person name="Aerts A.L."/>
            <person name="Allen A.E."/>
            <person name="Cuvelier M.L."/>
            <person name="Derelle E."/>
            <person name="Everett M.V."/>
            <person name="Foulon E."/>
            <person name="Grimwood J."/>
            <person name="Gundlach H."/>
            <person name="Henrissat B."/>
            <person name="Napoli C."/>
            <person name="McDonald S.M."/>
            <person name="Parker M.S."/>
            <person name="Rombauts S."/>
            <person name="Salamov A."/>
            <person name="Von Dassow P."/>
            <person name="Badger J.H."/>
            <person name="Coutinho P.M."/>
            <person name="Demir E."/>
            <person name="Dubchak I."/>
            <person name="Gentemann C."/>
            <person name="Eikrem W."/>
            <person name="Gready J.E."/>
            <person name="John U."/>
            <person name="Lanier W."/>
            <person name="Lindquist E.A."/>
            <person name="Lucas S."/>
            <person name="Mayer K.F."/>
            <person name="Moreau H."/>
            <person name="Not F."/>
            <person name="Otillar R."/>
            <person name="Panaud O."/>
            <person name="Pangilinan J."/>
            <person name="Paulsen I."/>
            <person name="Piegu B."/>
            <person name="Poliakov A."/>
            <person name="Robbens S."/>
            <person name="Schmutz J."/>
            <person name="Toulza E."/>
            <person name="Wyss T."/>
            <person name="Zelensky A."/>
            <person name="Zhou K."/>
            <person name="Armbrust E.V."/>
            <person name="Bhattacharya D."/>
            <person name="Goodenough U.W."/>
            <person name="Van de Peer Y."/>
            <person name="Grigoriev I.V."/>
        </authorList>
    </citation>
    <scope>NUCLEOTIDE SEQUENCE [LARGE SCALE GENOMIC DNA]</scope>
    <source>
        <strain evidence="3">RCC299 / NOUM17</strain>
    </source>
</reference>
<proteinExistence type="predicted"/>
<feature type="transmembrane region" description="Helical" evidence="1">
    <location>
        <begin position="102"/>
        <end position="123"/>
    </location>
</feature>
<dbReference type="GeneID" id="8246813"/>
<dbReference type="AlphaFoldDB" id="C1FHC1"/>
<keyword evidence="3" id="KW-1185">Reference proteome</keyword>